<dbReference type="AlphaFoldDB" id="A0A6J7H339"/>
<accession>A0A6J7H339</accession>
<proteinExistence type="predicted"/>
<dbReference type="SUPFAM" id="SSF46565">
    <property type="entry name" value="Chaperone J-domain"/>
    <property type="match status" value="1"/>
</dbReference>
<dbReference type="EMBL" id="CAFBMG010000132">
    <property type="protein sequence ID" value="CAB4911103.1"/>
    <property type="molecule type" value="Genomic_DNA"/>
</dbReference>
<dbReference type="InterPro" id="IPR036869">
    <property type="entry name" value="J_dom_sf"/>
</dbReference>
<protein>
    <submittedName>
        <fullName evidence="1">Unannotated protein</fullName>
    </submittedName>
</protein>
<reference evidence="1" key="1">
    <citation type="submission" date="2020-05" db="EMBL/GenBank/DDBJ databases">
        <authorList>
            <person name="Chiriac C."/>
            <person name="Salcher M."/>
            <person name="Ghai R."/>
            <person name="Kavagutti S V."/>
        </authorList>
    </citation>
    <scope>NUCLEOTIDE SEQUENCE</scope>
</reference>
<organism evidence="1">
    <name type="scientific">freshwater metagenome</name>
    <dbReference type="NCBI Taxonomy" id="449393"/>
    <lineage>
        <taxon>unclassified sequences</taxon>
        <taxon>metagenomes</taxon>
        <taxon>ecological metagenomes</taxon>
    </lineage>
</organism>
<sequence>MHAELLHLMSQLESGNSIPQPKLRHRLQEDTVGLQRCVHRVIGEGEHLEFHFDEEQGTPAQHVLCAVYAAARVPWDVVPAVMSTVHKGLMWKGGSESALLAYLSGRSGVMAISSVGDPISWALSMLDLRNPDTASPTRKDVQRAFRTRLRAAHPDHGASDDAAAARIAELTEARRILLG</sequence>
<gene>
    <name evidence="1" type="ORF">UFOPK3519_01422</name>
</gene>
<dbReference type="Gene3D" id="1.10.287.110">
    <property type="entry name" value="DnaJ domain"/>
    <property type="match status" value="1"/>
</dbReference>
<evidence type="ECO:0000313" key="1">
    <source>
        <dbReference type="EMBL" id="CAB4911103.1"/>
    </source>
</evidence>
<name>A0A6J7H339_9ZZZZ</name>